<dbReference type="PANTHER" id="PTHR14969">
    <property type="entry name" value="SPHINGOSINE-1-PHOSPHATE PHOSPHOHYDROLASE"/>
    <property type="match status" value="1"/>
</dbReference>
<evidence type="ECO:0000259" key="2">
    <source>
        <dbReference type="SMART" id="SM00014"/>
    </source>
</evidence>
<organism evidence="3 4">
    <name type="scientific">Candidatus Borkfalkia ceftriaxoniphila</name>
    <dbReference type="NCBI Taxonomy" id="2508949"/>
    <lineage>
        <taxon>Bacteria</taxon>
        <taxon>Bacillati</taxon>
        <taxon>Bacillota</taxon>
        <taxon>Clostridia</taxon>
        <taxon>Christensenellales</taxon>
        <taxon>Christensenellaceae</taxon>
        <taxon>Candidatus Borkfalkia</taxon>
    </lineage>
</organism>
<keyword evidence="4" id="KW-1185">Reference proteome</keyword>
<feature type="transmembrane region" description="Helical" evidence="1">
    <location>
        <begin position="235"/>
        <end position="253"/>
    </location>
</feature>
<gene>
    <name evidence="3" type="ORF">ESZ91_01910</name>
</gene>
<keyword evidence="1" id="KW-0812">Transmembrane</keyword>
<dbReference type="Proteomes" id="UP000291269">
    <property type="component" value="Unassembled WGS sequence"/>
</dbReference>
<dbReference type="EMBL" id="SDOZ01000002">
    <property type="protein sequence ID" value="RXZ61164.1"/>
    <property type="molecule type" value="Genomic_DNA"/>
</dbReference>
<feature type="transmembrane region" description="Helical" evidence="1">
    <location>
        <begin position="152"/>
        <end position="171"/>
    </location>
</feature>
<keyword evidence="1" id="KW-1133">Transmembrane helix</keyword>
<proteinExistence type="predicted"/>
<feature type="domain" description="Phosphatidic acid phosphatase type 2/haloperoxidase" evidence="2">
    <location>
        <begin position="51"/>
        <end position="167"/>
    </location>
</feature>
<sequence length="287" mass="31948">MDQAILQALEGIRNQFLDIVFAAWTMLGEEIFITAIIAVVFFCINKSLGEKMLVTILSASAFCTGLKSAIRRTRPYAAGVVDKVDVDTPFVSTNDLDIDMSCPSGHSCASASFFGNLALTFRRPGVIVFSIIAVLGVMFSRLYLGVHYPTDVLSGFAIGVLFAIIWQTVYAGFYKKRLWVFFAFALLTLPFLFIARTMTESMFKISAITLAAAIGLLIEEKFFCFADANKWWKRILRLAIAIIAAAVPFLLLYRFLPDGNWSTFAQYFAAIFFALTVTPLLIVKLRL</sequence>
<dbReference type="PANTHER" id="PTHR14969:SF13">
    <property type="entry name" value="AT30094P"/>
    <property type="match status" value="1"/>
</dbReference>
<comment type="caution">
    <text evidence="3">The sequence shown here is derived from an EMBL/GenBank/DDBJ whole genome shotgun (WGS) entry which is preliminary data.</text>
</comment>
<dbReference type="InterPro" id="IPR036938">
    <property type="entry name" value="PAP2/HPO_sf"/>
</dbReference>
<dbReference type="RefSeq" id="WP_129223577.1">
    <property type="nucleotide sequence ID" value="NZ_SDOZ01000002.1"/>
</dbReference>
<dbReference type="OrthoDB" id="9789113at2"/>
<name>A0A4Q2K917_9FIRM</name>
<evidence type="ECO:0000313" key="4">
    <source>
        <dbReference type="Proteomes" id="UP000291269"/>
    </source>
</evidence>
<evidence type="ECO:0000256" key="1">
    <source>
        <dbReference type="SAM" id="Phobius"/>
    </source>
</evidence>
<feature type="transmembrane region" description="Helical" evidence="1">
    <location>
        <begin position="126"/>
        <end position="146"/>
    </location>
</feature>
<keyword evidence="1" id="KW-0472">Membrane</keyword>
<dbReference type="Gene3D" id="1.20.144.10">
    <property type="entry name" value="Phosphatidic acid phosphatase type 2/haloperoxidase"/>
    <property type="match status" value="1"/>
</dbReference>
<protein>
    <submittedName>
        <fullName evidence="3">Phosphatase PAP2 family protein</fullName>
    </submittedName>
</protein>
<accession>A0A4Q2K917</accession>
<dbReference type="SUPFAM" id="SSF48317">
    <property type="entry name" value="Acid phosphatase/Vanadium-dependent haloperoxidase"/>
    <property type="match status" value="1"/>
</dbReference>
<dbReference type="SMART" id="SM00014">
    <property type="entry name" value="acidPPc"/>
    <property type="match status" value="1"/>
</dbReference>
<reference evidence="3 4" key="1">
    <citation type="journal article" date="2019" name="Gut">
        <title>Antibiotics-induced monodominance of a novel gut bacterial order.</title>
        <authorList>
            <person name="Hildebrand F."/>
            <person name="Moitinho-Silva L."/>
            <person name="Blasche S."/>
            <person name="Jahn M.T."/>
            <person name="Gossmann T.I."/>
            <person name="Heuerta-Cepas J."/>
            <person name="Hercog R."/>
            <person name="Luetge M."/>
            <person name="Bahram M."/>
            <person name="Pryszlak A."/>
            <person name="Alves R.J."/>
            <person name="Waszak S.M."/>
            <person name="Zhu A."/>
            <person name="Ye L."/>
            <person name="Costea P.I."/>
            <person name="Aalvink S."/>
            <person name="Belzer C."/>
            <person name="Forslund S.K."/>
            <person name="Sunagawa S."/>
            <person name="Hentschel U."/>
            <person name="Merten C."/>
            <person name="Patil K.R."/>
            <person name="Benes V."/>
            <person name="Bork P."/>
        </authorList>
    </citation>
    <scope>NUCLEOTIDE SEQUENCE [LARGE SCALE GENOMIC DNA]</scope>
    <source>
        <strain evidence="3 4">HDS1380</strain>
    </source>
</reference>
<feature type="transmembrane region" description="Helical" evidence="1">
    <location>
        <begin position="178"/>
        <end position="195"/>
    </location>
</feature>
<feature type="transmembrane region" description="Helical" evidence="1">
    <location>
        <begin position="265"/>
        <end position="283"/>
    </location>
</feature>
<feature type="transmembrane region" description="Helical" evidence="1">
    <location>
        <begin position="19"/>
        <end position="44"/>
    </location>
</feature>
<dbReference type="InterPro" id="IPR000326">
    <property type="entry name" value="PAP2/HPO"/>
</dbReference>
<dbReference type="AlphaFoldDB" id="A0A4Q2K917"/>
<dbReference type="Pfam" id="PF01569">
    <property type="entry name" value="PAP2"/>
    <property type="match status" value="1"/>
</dbReference>
<evidence type="ECO:0000313" key="3">
    <source>
        <dbReference type="EMBL" id="RXZ61164.1"/>
    </source>
</evidence>